<keyword evidence="3" id="KW-1185">Reference proteome</keyword>
<dbReference type="RefSeq" id="WP_171677937.1">
    <property type="nucleotide sequence ID" value="NZ_BAAAGT010000008.1"/>
</dbReference>
<evidence type="ECO:0000313" key="1">
    <source>
        <dbReference type="EMBL" id="MBB6566969.1"/>
    </source>
</evidence>
<comment type="caution">
    <text evidence="2">The sequence shown here is derived from an EMBL/GenBank/DDBJ whole genome shotgun (WGS) entry which is preliminary data.</text>
</comment>
<evidence type="ECO:0000313" key="3">
    <source>
        <dbReference type="Proteomes" id="UP000534306"/>
    </source>
</evidence>
<dbReference type="EMBL" id="JACHKF010000001">
    <property type="protein sequence ID" value="MBB6566969.1"/>
    <property type="molecule type" value="Genomic_DNA"/>
</dbReference>
<reference evidence="2 3" key="1">
    <citation type="submission" date="2020-05" db="EMBL/GenBank/DDBJ databases">
        <title>Genome sequence of Kribbella sandramycini ATCC 39419.</title>
        <authorList>
            <person name="Maclea K.S."/>
            <person name="Fair J.L."/>
        </authorList>
    </citation>
    <scope>NUCLEOTIDE SEQUENCE [LARGE SCALE GENOMIC DNA]</scope>
    <source>
        <strain evidence="2 3">ATCC 39419</strain>
    </source>
</reference>
<reference evidence="1 4" key="2">
    <citation type="submission" date="2020-08" db="EMBL/GenBank/DDBJ databases">
        <title>Sequencing the genomes of 1000 actinobacteria strains.</title>
        <authorList>
            <person name="Klenk H.-P."/>
        </authorList>
    </citation>
    <scope>NUCLEOTIDE SEQUENCE [LARGE SCALE GENOMIC DNA]</scope>
    <source>
        <strain evidence="1 4">DSM 15626</strain>
    </source>
</reference>
<organism evidence="2 3">
    <name type="scientific">Kribbella sandramycini</name>
    <dbReference type="NCBI Taxonomy" id="60450"/>
    <lineage>
        <taxon>Bacteria</taxon>
        <taxon>Bacillati</taxon>
        <taxon>Actinomycetota</taxon>
        <taxon>Actinomycetes</taxon>
        <taxon>Propionibacteriales</taxon>
        <taxon>Kribbellaceae</taxon>
        <taxon>Kribbella</taxon>
    </lineage>
</organism>
<dbReference type="EMBL" id="JABJRC010000009">
    <property type="protein sequence ID" value="NOL44691.1"/>
    <property type="molecule type" value="Genomic_DNA"/>
</dbReference>
<proteinExistence type="predicted"/>
<evidence type="ECO:0000313" key="2">
    <source>
        <dbReference type="EMBL" id="NOL44691.1"/>
    </source>
</evidence>
<protein>
    <submittedName>
        <fullName evidence="2">Uncharacterized protein</fullName>
    </submittedName>
</protein>
<gene>
    <name evidence="1" type="ORF">HNR71_002606</name>
    <name evidence="2" type="ORF">HPO96_31025</name>
</gene>
<dbReference type="Proteomes" id="UP000553957">
    <property type="component" value="Unassembled WGS sequence"/>
</dbReference>
<evidence type="ECO:0000313" key="4">
    <source>
        <dbReference type="Proteomes" id="UP000553957"/>
    </source>
</evidence>
<dbReference type="AlphaFoldDB" id="A0A7Y4P2E1"/>
<accession>A0A7Y4P2E1</accession>
<dbReference type="Proteomes" id="UP000534306">
    <property type="component" value="Unassembled WGS sequence"/>
</dbReference>
<sequence>MTDIPLAAYSALLHSDNVATVCRALNMYQVAAAYTQLSGGNPLEELADDTRQVALQILARPPAPGDTDVPAGFDHVSALNVLTTLAHPEDAAAITQATAPSTDPQIQALARLIHEKLT</sequence>
<name>A0A7Y4P2E1_9ACTN</name>